<feature type="compositionally biased region" description="Basic residues" evidence="1">
    <location>
        <begin position="268"/>
        <end position="277"/>
    </location>
</feature>
<gene>
    <name evidence="3" type="ORF">GBA63_11340</name>
</gene>
<feature type="compositionally biased region" description="Low complexity" evidence="1">
    <location>
        <begin position="377"/>
        <end position="395"/>
    </location>
</feature>
<dbReference type="PANTHER" id="PTHR43471">
    <property type="entry name" value="ABC TRANSPORTER PERMEASE"/>
    <property type="match status" value="1"/>
</dbReference>
<evidence type="ECO:0000313" key="4">
    <source>
        <dbReference type="Proteomes" id="UP000501452"/>
    </source>
</evidence>
<dbReference type="KEGG" id="rub:GBA63_11340"/>
<dbReference type="GO" id="GO:0005886">
    <property type="term" value="C:plasma membrane"/>
    <property type="evidence" value="ECO:0007669"/>
    <property type="project" value="UniProtKB-SubCell"/>
</dbReference>
<sequence>MTTTAERVERRSSGPAAPGWVVIALRELSALWRGGRILVLIIPFSMVLSAISYLLATNNELNLIPPKEMVLLVLQVSLAVSILITLILGANAISGMRENGTLESLLVTPVSRQQIVLGKFLAALSPGPSCLPSPPLRGDTLPRRPLLLALVVGVRPRGQPARDPLRGLRPARQHLLELQQVEPVGEPGSPSPVHVVHPVAGHHADGQHRAVVQAHQPDGVDVALHREGARQQQDDLRDDQHYGAGRQLALVAALADGAGTGPALRLQAKAKPRRKAGPRRDPGPVSQKAVGSPGGLLAGPGRLPLVHAGRPRPERGEAGRRDLDRQVLRDAKDRRHIQLHHQGKEQRTQPAIRATGGCHEHSKPRKRRAGRPGGLVPGATAGPGPARARAGFRVALGGGPDP</sequence>
<keyword evidence="2" id="KW-1133">Transmembrane helix</keyword>
<organism evidence="3 4">
    <name type="scientific">Rubrobacter tropicus</name>
    <dbReference type="NCBI Taxonomy" id="2653851"/>
    <lineage>
        <taxon>Bacteria</taxon>
        <taxon>Bacillati</taxon>
        <taxon>Actinomycetota</taxon>
        <taxon>Rubrobacteria</taxon>
        <taxon>Rubrobacterales</taxon>
        <taxon>Rubrobacteraceae</taxon>
        <taxon>Rubrobacter</taxon>
    </lineage>
</organism>
<evidence type="ECO:0000313" key="3">
    <source>
        <dbReference type="EMBL" id="QIN85143.1"/>
    </source>
</evidence>
<dbReference type="Proteomes" id="UP000501452">
    <property type="component" value="Chromosome"/>
</dbReference>
<proteinExistence type="predicted"/>
<feature type="transmembrane region" description="Helical" evidence="2">
    <location>
        <begin position="69"/>
        <end position="90"/>
    </location>
</feature>
<keyword evidence="4" id="KW-1185">Reference proteome</keyword>
<feature type="compositionally biased region" description="Basic and acidic residues" evidence="1">
    <location>
        <begin position="311"/>
        <end position="333"/>
    </location>
</feature>
<dbReference type="Pfam" id="PF12679">
    <property type="entry name" value="ABC2_membrane_2"/>
    <property type="match status" value="1"/>
</dbReference>
<keyword evidence="2" id="KW-0812">Transmembrane</keyword>
<feature type="region of interest" description="Disordered" evidence="1">
    <location>
        <begin position="263"/>
        <end position="402"/>
    </location>
</feature>
<feature type="transmembrane region" description="Helical" evidence="2">
    <location>
        <begin position="37"/>
        <end position="57"/>
    </location>
</feature>
<dbReference type="AlphaFoldDB" id="A0A6G8QFB7"/>
<evidence type="ECO:0000256" key="2">
    <source>
        <dbReference type="SAM" id="Phobius"/>
    </source>
</evidence>
<evidence type="ECO:0000256" key="1">
    <source>
        <dbReference type="SAM" id="MobiDB-lite"/>
    </source>
</evidence>
<accession>A0A6G8QFB7</accession>
<reference evidence="3 4" key="1">
    <citation type="submission" date="2019-10" db="EMBL/GenBank/DDBJ databases">
        <title>Rubrobacter sp nov SCSIO 52090 isolated from a deep-sea sediment in the South China Sea.</title>
        <authorList>
            <person name="Chen R.W."/>
        </authorList>
    </citation>
    <scope>NUCLEOTIDE SEQUENCE [LARGE SCALE GENOMIC DNA]</scope>
    <source>
        <strain evidence="3 4">SCSIO 52909</strain>
    </source>
</reference>
<dbReference type="GO" id="GO:0140359">
    <property type="term" value="F:ABC-type transporter activity"/>
    <property type="evidence" value="ECO:0007669"/>
    <property type="project" value="InterPro"/>
</dbReference>
<protein>
    <submittedName>
        <fullName evidence="3">ABC transporter permease subunit</fullName>
    </submittedName>
</protein>
<keyword evidence="2" id="KW-0472">Membrane</keyword>
<dbReference type="EMBL" id="CP045119">
    <property type="protein sequence ID" value="QIN85143.1"/>
    <property type="molecule type" value="Genomic_DNA"/>
</dbReference>
<name>A0A6G8QFB7_9ACTN</name>